<dbReference type="AlphaFoldDB" id="A0A0N0NNF4"/>
<dbReference type="EMBL" id="LFJN01000009">
    <property type="protein sequence ID" value="KPI41551.1"/>
    <property type="molecule type" value="Genomic_DNA"/>
</dbReference>
<proteinExistence type="predicted"/>
<dbReference type="VEuPathDB" id="FungiDB:AB675_9385"/>
<dbReference type="InterPro" id="IPR038883">
    <property type="entry name" value="AN11006-like"/>
</dbReference>
<evidence type="ECO:0000313" key="1">
    <source>
        <dbReference type="EMBL" id="KPI41551.1"/>
    </source>
</evidence>
<dbReference type="OrthoDB" id="5372935at2759"/>
<dbReference type="Proteomes" id="UP000038010">
    <property type="component" value="Unassembled WGS sequence"/>
</dbReference>
<evidence type="ECO:0008006" key="3">
    <source>
        <dbReference type="Google" id="ProtNLM"/>
    </source>
</evidence>
<sequence length="260" mass="29596">MEGESSAQDHREASVVVDRPFRFLDLPAEIRSRIYTEVLADRTIFAIRRPSSATNLRKRLAICLVSHQVHDESYPFRFLASTLLLNTVSDLERIPALCRKEALRVVYSAYTSNDYRVFGADFPRFTGLIDVTLKLPRCVVVSADFVEAVVDDLRIRAMVVTKVRNSIVDQARQHLTKINDAPGSWKDILPGGDFELVLRERFRDASVLLEVTIKSHWNDRRVRRDLVIDMHNWAILGRALRDIPDDRLVGIIGAEASLAD</sequence>
<evidence type="ECO:0000313" key="2">
    <source>
        <dbReference type="Proteomes" id="UP000038010"/>
    </source>
</evidence>
<dbReference type="PANTHER" id="PTHR42085">
    <property type="entry name" value="F-BOX DOMAIN-CONTAINING PROTEIN"/>
    <property type="match status" value="1"/>
</dbReference>
<dbReference type="RefSeq" id="XP_018001514.1">
    <property type="nucleotide sequence ID" value="XM_018149913.1"/>
</dbReference>
<reference evidence="1 2" key="1">
    <citation type="submission" date="2015-06" db="EMBL/GenBank/DDBJ databases">
        <title>Draft genome of the ant-associated black yeast Phialophora attae CBS 131958.</title>
        <authorList>
            <person name="Moreno L.F."/>
            <person name="Stielow B.J."/>
            <person name="de Hoog S."/>
            <person name="Vicente V.A."/>
            <person name="Weiss V.A."/>
            <person name="de Vries M."/>
            <person name="Cruz L.M."/>
            <person name="Souza E.M."/>
        </authorList>
    </citation>
    <scope>NUCLEOTIDE SEQUENCE [LARGE SCALE GENOMIC DNA]</scope>
    <source>
        <strain evidence="1 2">CBS 131958</strain>
    </source>
</reference>
<gene>
    <name evidence="1" type="ORF">AB675_9385</name>
</gene>
<dbReference type="GeneID" id="28741793"/>
<protein>
    <recommendedName>
        <fullName evidence="3">F-box domain-containing protein</fullName>
    </recommendedName>
</protein>
<accession>A0A0N0NNF4</accession>
<dbReference type="PANTHER" id="PTHR42085:SF2">
    <property type="entry name" value="F-BOX DOMAIN-CONTAINING PROTEIN"/>
    <property type="match status" value="1"/>
</dbReference>
<organism evidence="1 2">
    <name type="scientific">Cyphellophora attinorum</name>
    <dbReference type="NCBI Taxonomy" id="1664694"/>
    <lineage>
        <taxon>Eukaryota</taxon>
        <taxon>Fungi</taxon>
        <taxon>Dikarya</taxon>
        <taxon>Ascomycota</taxon>
        <taxon>Pezizomycotina</taxon>
        <taxon>Eurotiomycetes</taxon>
        <taxon>Chaetothyriomycetidae</taxon>
        <taxon>Chaetothyriales</taxon>
        <taxon>Cyphellophoraceae</taxon>
        <taxon>Cyphellophora</taxon>
    </lineage>
</organism>
<keyword evidence="2" id="KW-1185">Reference proteome</keyword>
<comment type="caution">
    <text evidence="1">The sequence shown here is derived from an EMBL/GenBank/DDBJ whole genome shotgun (WGS) entry which is preliminary data.</text>
</comment>
<name>A0A0N0NNF4_9EURO</name>